<feature type="compositionally biased region" description="Low complexity" evidence="1">
    <location>
        <begin position="175"/>
        <end position="184"/>
    </location>
</feature>
<proteinExistence type="predicted"/>
<dbReference type="EMBL" id="MOPA01000013">
    <property type="protein sequence ID" value="KAK1524788.1"/>
    <property type="molecule type" value="Genomic_DNA"/>
</dbReference>
<name>A0ABQ9S4M2_9PEZI</name>
<evidence type="ECO:0000256" key="1">
    <source>
        <dbReference type="SAM" id="MobiDB-lite"/>
    </source>
</evidence>
<comment type="caution">
    <text evidence="2">The sequence shown here is derived from an EMBL/GenBank/DDBJ whole genome shotgun (WGS) entry which is preliminary data.</text>
</comment>
<sequence length="196" mass="21232">MFFQYNSPSTISVLLALYRTTMNTLFPWLSTYFESLIPGSFALGFNAGRETDEQQLSTEAHHWASAGPSDTRRADADAELSATCNMRTETGLMQQKQEEDACHSAMAPSATDAAMIGMSGCFSLQNPSFYLALAFTTASIPIPTCGLSSDSQWHSEGTPFITRPHVHSHHAPADPSNSSNPSINVSSISKAVYSRV</sequence>
<dbReference type="GeneID" id="85381887"/>
<feature type="region of interest" description="Disordered" evidence="1">
    <location>
        <begin position="156"/>
        <end position="184"/>
    </location>
</feature>
<organism evidence="2 3">
    <name type="scientific">Colletotrichum paranaense</name>
    <dbReference type="NCBI Taxonomy" id="1914294"/>
    <lineage>
        <taxon>Eukaryota</taxon>
        <taxon>Fungi</taxon>
        <taxon>Dikarya</taxon>
        <taxon>Ascomycota</taxon>
        <taxon>Pezizomycotina</taxon>
        <taxon>Sordariomycetes</taxon>
        <taxon>Hypocreomycetidae</taxon>
        <taxon>Glomerellales</taxon>
        <taxon>Glomerellaceae</taxon>
        <taxon>Colletotrichum</taxon>
        <taxon>Colletotrichum acutatum species complex</taxon>
    </lineage>
</organism>
<keyword evidence="3" id="KW-1185">Reference proteome</keyword>
<dbReference type="Proteomes" id="UP001241169">
    <property type="component" value="Unassembled WGS sequence"/>
</dbReference>
<reference evidence="2 3" key="1">
    <citation type="submission" date="2016-10" db="EMBL/GenBank/DDBJ databases">
        <title>The genome sequence of Colletotrichum fioriniae PJ7.</title>
        <authorList>
            <person name="Baroncelli R."/>
        </authorList>
    </citation>
    <scope>NUCLEOTIDE SEQUENCE [LARGE SCALE GENOMIC DNA]</scope>
    <source>
        <strain evidence="2 3">IMI 384185</strain>
    </source>
</reference>
<feature type="region of interest" description="Disordered" evidence="1">
    <location>
        <begin position="54"/>
        <end position="75"/>
    </location>
</feature>
<dbReference type="RefSeq" id="XP_060343456.1">
    <property type="nucleotide sequence ID" value="XM_060497988.1"/>
</dbReference>
<evidence type="ECO:0000313" key="2">
    <source>
        <dbReference type="EMBL" id="KAK1524788.1"/>
    </source>
</evidence>
<gene>
    <name evidence="2" type="ORF">CPAR01_13736</name>
</gene>
<evidence type="ECO:0000313" key="3">
    <source>
        <dbReference type="Proteomes" id="UP001241169"/>
    </source>
</evidence>
<protein>
    <submittedName>
        <fullName evidence="2">Uncharacterized protein</fullName>
    </submittedName>
</protein>
<accession>A0ABQ9S4M2</accession>